<keyword evidence="1 2" id="KW-0539">Nucleus</keyword>
<feature type="compositionally biased region" description="Basic and acidic residues" evidence="3">
    <location>
        <begin position="200"/>
        <end position="209"/>
    </location>
</feature>
<feature type="compositionally biased region" description="Basic and acidic residues" evidence="3">
    <location>
        <begin position="286"/>
        <end position="315"/>
    </location>
</feature>
<feature type="compositionally biased region" description="Basic residues" evidence="3">
    <location>
        <begin position="362"/>
        <end position="371"/>
    </location>
</feature>
<dbReference type="PANTHER" id="PTHR47827">
    <property type="entry name" value="AHD DOMAIN-CONTAINING PROTEIN"/>
    <property type="match status" value="1"/>
</dbReference>
<evidence type="ECO:0000259" key="4">
    <source>
        <dbReference type="PROSITE" id="PS51037"/>
    </source>
</evidence>
<dbReference type="GO" id="GO:0045893">
    <property type="term" value="P:positive regulation of DNA-templated transcription"/>
    <property type="evidence" value="ECO:0007669"/>
    <property type="project" value="TreeGrafter"/>
</dbReference>
<evidence type="ECO:0000256" key="3">
    <source>
        <dbReference type="SAM" id="MobiDB-lite"/>
    </source>
</evidence>
<dbReference type="GO" id="GO:0003682">
    <property type="term" value="F:chromatin binding"/>
    <property type="evidence" value="ECO:0007669"/>
    <property type="project" value="TreeGrafter"/>
</dbReference>
<comment type="subcellular location">
    <subcellularLocation>
        <location evidence="2">Nucleus</location>
    </subcellularLocation>
</comment>
<dbReference type="GO" id="GO:0008023">
    <property type="term" value="C:transcription elongation factor complex"/>
    <property type="evidence" value="ECO:0007669"/>
    <property type="project" value="TreeGrafter"/>
</dbReference>
<dbReference type="InterPro" id="IPR040930">
    <property type="entry name" value="AF-9_AHD"/>
</dbReference>
<feature type="region of interest" description="Disordered" evidence="3">
    <location>
        <begin position="154"/>
        <end position="535"/>
    </location>
</feature>
<dbReference type="AlphaFoldDB" id="A0A8S1CXC5"/>
<dbReference type="InterPro" id="IPR055129">
    <property type="entry name" value="YEATS_dom"/>
</dbReference>
<feature type="compositionally biased region" description="Basic and acidic residues" evidence="3">
    <location>
        <begin position="242"/>
        <end position="274"/>
    </location>
</feature>
<gene>
    <name evidence="5" type="ORF">CLODIP_2_CD14651</name>
</gene>
<proteinExistence type="predicted"/>
<feature type="compositionally biased region" description="Basic and acidic residues" evidence="3">
    <location>
        <begin position="478"/>
        <end position="495"/>
    </location>
</feature>
<feature type="compositionally biased region" description="Basic and acidic residues" evidence="3">
    <location>
        <begin position="323"/>
        <end position="336"/>
    </location>
</feature>
<evidence type="ECO:0000256" key="2">
    <source>
        <dbReference type="PROSITE-ProRule" id="PRU00376"/>
    </source>
</evidence>
<sequence length="605" mass="68097">MAHSDIQVTFEFGHKSIIKSKTTPEGFTHDWEVYVRGADGADISHFVEKVVFYLHATFQKPKRVIKEPPFSVKESGYAGFNLLIDIYFKTKDEPKKFKHSYDLDLQTSGPMVVRSRREKYIFTNPSGDFRKKLIRGGGVSDHLVGIDAPSSDKAFGDALSKSQKPSSSSHAKPPAEAVKKHKKEPEFKPTTQFSELFGDPIKKAPETKKHTPTPSTSKPSTSSSGGKGPNLKAGASGLEKLSISDKKLSAPKEDKREEKKRDKSSKESGSEKKSAAKPSSPATLVKVREDVKVKEEPSEKKKKEKKHKEEKDSKSKYQQADKSSVDKLIKEKEMKKSPKLTSGLSLLEEKMRHRDSGVDKQHKSKHKKRDKEKKEKKSESKDKKRESKTKEEVVKFKEPEPHSPSPPAPVKRKLEKPPPQREKPAKTTLLDQIFDNNGGSSSSSSSSSSSDDDDFDEPVKRIKLEAPSPKQDATIPKKTRDEEKKKGRRNEEKPPQRKRKRSSDSDSSSSGSPPSKKGSSPGIQDMLPPPLPVNNVRDMTPEYESELRELQRKIMNLDDDDELQRLVDVITATGKYELTKKTFDFDLCTLDRNTVTRLQDFFRAL</sequence>
<name>A0A8S1CXC5_9INSE</name>
<dbReference type="Proteomes" id="UP000494165">
    <property type="component" value="Unassembled WGS sequence"/>
</dbReference>
<dbReference type="OrthoDB" id="10053467at2759"/>
<reference evidence="5 6" key="1">
    <citation type="submission" date="2020-04" db="EMBL/GenBank/DDBJ databases">
        <authorList>
            <person name="Alioto T."/>
            <person name="Alioto T."/>
            <person name="Gomez Garrido J."/>
        </authorList>
    </citation>
    <scope>NUCLEOTIDE SEQUENCE [LARGE SCALE GENOMIC DNA]</scope>
</reference>
<feature type="compositionally biased region" description="Basic and acidic residues" evidence="3">
    <location>
        <begin position="415"/>
        <end position="425"/>
    </location>
</feature>
<feature type="compositionally biased region" description="Basic and acidic residues" evidence="3">
    <location>
        <begin position="347"/>
        <end position="361"/>
    </location>
</feature>
<dbReference type="Gene3D" id="2.60.40.1970">
    <property type="entry name" value="YEATS domain"/>
    <property type="match status" value="1"/>
</dbReference>
<dbReference type="Gene3D" id="1.20.1270.290">
    <property type="match status" value="1"/>
</dbReference>
<feature type="compositionally biased region" description="Low complexity" evidence="3">
    <location>
        <begin position="440"/>
        <end position="449"/>
    </location>
</feature>
<evidence type="ECO:0000313" key="5">
    <source>
        <dbReference type="EMBL" id="CAB3369940.1"/>
    </source>
</evidence>
<feature type="compositionally biased region" description="Low complexity" evidence="3">
    <location>
        <begin position="158"/>
        <end position="175"/>
    </location>
</feature>
<dbReference type="Pfam" id="PF03366">
    <property type="entry name" value="YEATS"/>
    <property type="match status" value="1"/>
</dbReference>
<feature type="compositionally biased region" description="Low complexity" evidence="3">
    <location>
        <begin position="505"/>
        <end position="522"/>
    </location>
</feature>
<dbReference type="InterPro" id="IPR052790">
    <property type="entry name" value="YEATS_domain"/>
</dbReference>
<keyword evidence="6" id="KW-1185">Reference proteome</keyword>
<feature type="domain" description="YEATS" evidence="4">
    <location>
        <begin position="1"/>
        <end position="136"/>
    </location>
</feature>
<dbReference type="PROSITE" id="PS51037">
    <property type="entry name" value="YEATS"/>
    <property type="match status" value="1"/>
</dbReference>
<evidence type="ECO:0000256" key="1">
    <source>
        <dbReference type="ARBA" id="ARBA00023242"/>
    </source>
</evidence>
<comment type="caution">
    <text evidence="5">The sequence shown here is derived from an EMBL/GenBank/DDBJ whole genome shotgun (WGS) entry which is preliminary data.</text>
</comment>
<feature type="compositionally biased region" description="Low complexity" evidence="3">
    <location>
        <begin position="212"/>
        <end position="224"/>
    </location>
</feature>
<feature type="compositionally biased region" description="Basic and acidic residues" evidence="3">
    <location>
        <begin position="372"/>
        <end position="401"/>
    </location>
</feature>
<dbReference type="PANTHER" id="PTHR47827:SF3">
    <property type="entry name" value="AF-9 ANC1 HOMOLOGY DOMAIN-CONTAINING PROTEIN"/>
    <property type="match status" value="1"/>
</dbReference>
<organism evidence="5 6">
    <name type="scientific">Cloeon dipterum</name>
    <dbReference type="NCBI Taxonomy" id="197152"/>
    <lineage>
        <taxon>Eukaryota</taxon>
        <taxon>Metazoa</taxon>
        <taxon>Ecdysozoa</taxon>
        <taxon>Arthropoda</taxon>
        <taxon>Hexapoda</taxon>
        <taxon>Insecta</taxon>
        <taxon>Pterygota</taxon>
        <taxon>Palaeoptera</taxon>
        <taxon>Ephemeroptera</taxon>
        <taxon>Pisciforma</taxon>
        <taxon>Baetidae</taxon>
        <taxon>Cloeon</taxon>
    </lineage>
</organism>
<accession>A0A8S1CXC5</accession>
<dbReference type="InterPro" id="IPR038704">
    <property type="entry name" value="YEAST_sf"/>
</dbReference>
<evidence type="ECO:0000313" key="6">
    <source>
        <dbReference type="Proteomes" id="UP000494165"/>
    </source>
</evidence>
<dbReference type="CDD" id="cd16906">
    <property type="entry name" value="YEATS_AF-9_like"/>
    <property type="match status" value="1"/>
</dbReference>
<dbReference type="Pfam" id="PF17793">
    <property type="entry name" value="AHD"/>
    <property type="match status" value="1"/>
</dbReference>
<protein>
    <recommendedName>
        <fullName evidence="4">YEATS domain-containing protein</fullName>
    </recommendedName>
</protein>
<dbReference type="EMBL" id="CADEPI010000049">
    <property type="protein sequence ID" value="CAB3369940.1"/>
    <property type="molecule type" value="Genomic_DNA"/>
</dbReference>